<feature type="compositionally biased region" description="Basic and acidic residues" evidence="1">
    <location>
        <begin position="507"/>
        <end position="519"/>
    </location>
</feature>
<feature type="transmembrane region" description="Helical" evidence="2">
    <location>
        <begin position="26"/>
        <end position="49"/>
    </location>
</feature>
<evidence type="ECO:0000256" key="1">
    <source>
        <dbReference type="SAM" id="MobiDB-lite"/>
    </source>
</evidence>
<evidence type="ECO:0000256" key="2">
    <source>
        <dbReference type="SAM" id="Phobius"/>
    </source>
</evidence>
<keyword evidence="2" id="KW-0472">Membrane</keyword>
<keyword evidence="5" id="KW-1185">Reference proteome</keyword>
<feature type="transmembrane region" description="Helical" evidence="2">
    <location>
        <begin position="70"/>
        <end position="88"/>
    </location>
</feature>
<feature type="transmembrane region" description="Helical" evidence="2">
    <location>
        <begin position="223"/>
        <end position="243"/>
    </location>
</feature>
<evidence type="ECO:0000313" key="5">
    <source>
        <dbReference type="Proteomes" id="UP000640335"/>
    </source>
</evidence>
<dbReference type="InterPro" id="IPR058066">
    <property type="entry name" value="pXO2-14_N"/>
</dbReference>
<dbReference type="InterPro" id="IPR058521">
    <property type="entry name" value="DUF8208"/>
</dbReference>
<keyword evidence="2" id="KW-1133">Transmembrane helix</keyword>
<dbReference type="RefSeq" id="WP_191751041.1">
    <property type="nucleotide sequence ID" value="NZ_JACSQZ010000071.1"/>
</dbReference>
<feature type="region of interest" description="Disordered" evidence="1">
    <location>
        <begin position="399"/>
        <end position="604"/>
    </location>
</feature>
<feature type="compositionally biased region" description="Basic and acidic residues" evidence="1">
    <location>
        <begin position="536"/>
        <end position="547"/>
    </location>
</feature>
<feature type="transmembrane region" description="Helical" evidence="2">
    <location>
        <begin position="278"/>
        <end position="301"/>
    </location>
</feature>
<feature type="non-terminal residue" evidence="4">
    <location>
        <position position="604"/>
    </location>
</feature>
<feature type="domain" description="DUF8208" evidence="3">
    <location>
        <begin position="17"/>
        <end position="359"/>
    </location>
</feature>
<evidence type="ECO:0000259" key="3">
    <source>
        <dbReference type="Pfam" id="PF26635"/>
    </source>
</evidence>
<name>A0ABR8Q785_9CLOT</name>
<keyword evidence="2" id="KW-0812">Transmembrane</keyword>
<evidence type="ECO:0000313" key="4">
    <source>
        <dbReference type="EMBL" id="MBD7916297.1"/>
    </source>
</evidence>
<protein>
    <recommendedName>
        <fullName evidence="3">DUF8208 domain-containing protein</fullName>
    </recommendedName>
</protein>
<reference evidence="4 5" key="1">
    <citation type="submission" date="2020-08" db="EMBL/GenBank/DDBJ databases">
        <title>A Genomic Blueprint of the Chicken Gut Microbiome.</title>
        <authorList>
            <person name="Gilroy R."/>
            <person name="Ravi A."/>
            <person name="Getino M."/>
            <person name="Pursley I."/>
            <person name="Horton D.L."/>
            <person name="Alikhan N.-F."/>
            <person name="Baker D."/>
            <person name="Gharbi K."/>
            <person name="Hall N."/>
            <person name="Watson M."/>
            <person name="Adriaenssens E.M."/>
            <person name="Foster-Nyarko E."/>
            <person name="Jarju S."/>
            <person name="Secka A."/>
            <person name="Antonio M."/>
            <person name="Oren A."/>
            <person name="Chaudhuri R."/>
            <person name="La Ragione R.M."/>
            <person name="Hildebrand F."/>
            <person name="Pallen M.J."/>
        </authorList>
    </citation>
    <scope>NUCLEOTIDE SEQUENCE [LARGE SCALE GENOMIC DNA]</scope>
    <source>
        <strain evidence="4 5">Sa3CUN1</strain>
    </source>
</reference>
<comment type="caution">
    <text evidence="4">The sequence shown here is derived from an EMBL/GenBank/DDBJ whole genome shotgun (WGS) entry which is preliminary data.</text>
</comment>
<feature type="compositionally biased region" description="Polar residues" evidence="1">
    <location>
        <begin position="485"/>
        <end position="506"/>
    </location>
</feature>
<feature type="compositionally biased region" description="Basic and acidic residues" evidence="1">
    <location>
        <begin position="556"/>
        <end position="597"/>
    </location>
</feature>
<sequence>MNVIENLSNHNLLEIFNIVNYCFRWILWQLVRLLAILVNGVEAAINKIYTLNGFFSSSEVINMLNKYRPVIWIILAFSIAFLGYKFIFNRKVNKGDLPGNFLLAVVVVVLLPTMMVKLGSMSNIIIKDSIISNNSTSANEIIKSNIYDLYYLDSNKFNLSNKNNIKSESILSIDALETIDLDEVKNDDILGKKIELDKNGNKKLVDLEKGFFKIDEAYYRYSIDFLTIIVTLGATGIALICFGLKLGRLFYELGVNQIFATIIAFADIQDGKKLKATINQICTTFIIIFSTTIILKLYFIFTTWVGTTLNGSDVATNFAKLLLLVGASIGVIDGPNIIERILGMDAGLKNAWSTMVGSYGASKVAGGVGKAILNVGATIGKGALIGGSFTAGAISGMMGKSNHSDKSKSNSNMLLGEGIEDDINKKSNSNNKNSTENERDDLNSNMSIEEEMKNSNTNKSGISSSNEENLNNNLVDNKDNNNSKESLNTSDKTVSTENNISDSNKGISRENEDFNKEILDSNTNNNINNNPNNTKIDSKDNRDKYIDMDNTPSIEEDIKNGSKGTGKKEETNNTPIDMREERNSQRDNRSNITDRDIMNSSKGT</sequence>
<feature type="compositionally biased region" description="Low complexity" evidence="1">
    <location>
        <begin position="463"/>
        <end position="475"/>
    </location>
</feature>
<feature type="transmembrane region" description="Helical" evidence="2">
    <location>
        <begin position="100"/>
        <end position="119"/>
    </location>
</feature>
<proteinExistence type="predicted"/>
<gene>
    <name evidence="4" type="ORF">H9660_14210</name>
</gene>
<dbReference type="EMBL" id="JACSQZ010000071">
    <property type="protein sequence ID" value="MBD7916297.1"/>
    <property type="molecule type" value="Genomic_DNA"/>
</dbReference>
<accession>A0ABR8Q785</accession>
<dbReference type="Proteomes" id="UP000640335">
    <property type="component" value="Unassembled WGS sequence"/>
</dbReference>
<dbReference type="Pfam" id="PF26635">
    <property type="entry name" value="DUF8208"/>
    <property type="match status" value="1"/>
</dbReference>
<dbReference type="NCBIfam" id="NF045890">
    <property type="entry name" value="conj_pls20_p028"/>
    <property type="match status" value="1"/>
</dbReference>
<organism evidence="4 5">
    <name type="scientific">Clostridium gallinarum</name>
    <dbReference type="NCBI Taxonomy" id="2762246"/>
    <lineage>
        <taxon>Bacteria</taxon>
        <taxon>Bacillati</taxon>
        <taxon>Bacillota</taxon>
        <taxon>Clostridia</taxon>
        <taxon>Eubacteriales</taxon>
        <taxon>Clostridiaceae</taxon>
        <taxon>Clostridium</taxon>
    </lineage>
</organism>
<feature type="compositionally biased region" description="Low complexity" evidence="1">
    <location>
        <begin position="522"/>
        <end position="534"/>
    </location>
</feature>